<sequence>MWCPKPPTLGLTTTLTKHFSQEACQQYGPWSLWTNLDDNRRTQPSPRRKGCCSGLPEASPTR</sequence>
<feature type="region of interest" description="Disordered" evidence="1">
    <location>
        <begin position="35"/>
        <end position="62"/>
    </location>
</feature>
<protein>
    <submittedName>
        <fullName evidence="2">Uncharacterized protein</fullName>
    </submittedName>
</protein>
<evidence type="ECO:0000313" key="3">
    <source>
        <dbReference type="Proteomes" id="UP000324222"/>
    </source>
</evidence>
<keyword evidence="3" id="KW-1185">Reference proteome</keyword>
<dbReference type="Proteomes" id="UP000324222">
    <property type="component" value="Unassembled WGS sequence"/>
</dbReference>
<organism evidence="2 3">
    <name type="scientific">Portunus trituberculatus</name>
    <name type="common">Swimming crab</name>
    <name type="synonym">Neptunus trituberculatus</name>
    <dbReference type="NCBI Taxonomy" id="210409"/>
    <lineage>
        <taxon>Eukaryota</taxon>
        <taxon>Metazoa</taxon>
        <taxon>Ecdysozoa</taxon>
        <taxon>Arthropoda</taxon>
        <taxon>Crustacea</taxon>
        <taxon>Multicrustacea</taxon>
        <taxon>Malacostraca</taxon>
        <taxon>Eumalacostraca</taxon>
        <taxon>Eucarida</taxon>
        <taxon>Decapoda</taxon>
        <taxon>Pleocyemata</taxon>
        <taxon>Brachyura</taxon>
        <taxon>Eubrachyura</taxon>
        <taxon>Portunoidea</taxon>
        <taxon>Portunidae</taxon>
        <taxon>Portuninae</taxon>
        <taxon>Portunus</taxon>
    </lineage>
</organism>
<proteinExistence type="predicted"/>
<reference evidence="2 3" key="1">
    <citation type="submission" date="2019-05" db="EMBL/GenBank/DDBJ databases">
        <title>Another draft genome of Portunus trituberculatus and its Hox gene families provides insights of decapod evolution.</title>
        <authorList>
            <person name="Jeong J.-H."/>
            <person name="Song I."/>
            <person name="Kim S."/>
            <person name="Choi T."/>
            <person name="Kim D."/>
            <person name="Ryu S."/>
            <person name="Kim W."/>
        </authorList>
    </citation>
    <scope>NUCLEOTIDE SEQUENCE [LARGE SCALE GENOMIC DNA]</scope>
    <source>
        <tissue evidence="2">Muscle</tissue>
    </source>
</reference>
<evidence type="ECO:0000256" key="1">
    <source>
        <dbReference type="SAM" id="MobiDB-lite"/>
    </source>
</evidence>
<accession>A0A5B7E539</accession>
<dbReference type="AlphaFoldDB" id="A0A5B7E539"/>
<evidence type="ECO:0000313" key="2">
    <source>
        <dbReference type="EMBL" id="MPC28878.1"/>
    </source>
</evidence>
<dbReference type="EMBL" id="VSRR010001982">
    <property type="protein sequence ID" value="MPC28878.1"/>
    <property type="molecule type" value="Genomic_DNA"/>
</dbReference>
<comment type="caution">
    <text evidence="2">The sequence shown here is derived from an EMBL/GenBank/DDBJ whole genome shotgun (WGS) entry which is preliminary data.</text>
</comment>
<name>A0A5B7E539_PORTR</name>
<gene>
    <name evidence="2" type="ORF">E2C01_022091</name>
</gene>